<evidence type="ECO:0000256" key="7">
    <source>
        <dbReference type="ARBA" id="ARBA00040010"/>
    </source>
</evidence>
<dbReference type="OrthoDB" id="531008at2759"/>
<sequence>MLIIVVYSYWLTVKLEVGCDMGNSQAGQNGVDNFGSPLPSPTHAVPPPASSALHTPAVHTHTTHSAAATLSLPASSGVVIPTPNHHRSESFEQELSTCGSVDNSMDFISPGQYITRLRANSVSVEPELSYNRHPVNSTIPAVIKWDKGGTSVAISGTFNKWDKKLPLVKSTENFYTIVELPEGEHHYKYYVDGQWVIHPNEPTVTDSHGNLNNIVRVKKSDFEIIDALETDGNSVLPKSDGSHISPDYPQTEYGQEIPTRKLSDRNVGPPVLPQHLLQVILNKDISPHLEPGLLPEPNHVMVNHLYALSIKDGVMVLSDTSRFRKKCVTTLLYKPID</sequence>
<dbReference type="GO" id="GO:0007165">
    <property type="term" value="P:signal transduction"/>
    <property type="evidence" value="ECO:0007669"/>
    <property type="project" value="TreeGrafter"/>
</dbReference>
<dbReference type="Pfam" id="PF04739">
    <property type="entry name" value="AMPKBI"/>
    <property type="match status" value="1"/>
</dbReference>
<dbReference type="EMBL" id="VXIV02002157">
    <property type="protein sequence ID" value="KAF6027049.1"/>
    <property type="molecule type" value="Genomic_DNA"/>
</dbReference>
<dbReference type="FunFam" id="2.60.40.10:FF:000139">
    <property type="entry name" value="Protein kinase AMP-activated non-catalytic subunit beta 1"/>
    <property type="match status" value="1"/>
</dbReference>
<comment type="function">
    <text evidence="6">Non-catalytic subunit of AMP-activated protein kinase (AMPK), an energy sensor protein kinase that plays a key role in regulating cellular energy metabolism. In response to reduction of intracellular ATP levels, AMPK activates energy-producing pathways and inhibits energy-consuming processes: inhibits protein, carbohydrate and lipid biosynthesis, as well as cell growth and proliferation. AMPK acts via direct phosphorylation of metabolic enzymes, and by longer-term effects via phosphorylation of transcription regulators. Also acts as a regulator of cellular polarity by remodeling the actin cytoskeleton; probably by indirectly activating myosin. Beta non-catalytic subunit acts as a scaffold on which the AMPK complex assembles, via its C-terminus that bridges alpha (PRKAA1 or PRKAA2) and gamma subunits (PRKAG1, PRKAG2 or PRKAG3).</text>
</comment>
<dbReference type="InterPro" id="IPR037256">
    <property type="entry name" value="ASC_dom_sf"/>
</dbReference>
<dbReference type="Gene3D" id="2.60.40.10">
    <property type="entry name" value="Immunoglobulins"/>
    <property type="match status" value="1"/>
</dbReference>
<proteinExistence type="inferred from homology"/>
<dbReference type="InterPro" id="IPR014756">
    <property type="entry name" value="Ig_E-set"/>
</dbReference>
<gene>
    <name evidence="10" type="ORF">EB796_014647</name>
</gene>
<dbReference type="PANTHER" id="PTHR10343:SF84">
    <property type="entry name" value="5'-AMP-ACTIVATED PROTEIN KINASE SUBUNIT BETA-1"/>
    <property type="match status" value="1"/>
</dbReference>
<dbReference type="Pfam" id="PF16561">
    <property type="entry name" value="AMPK1_CBM"/>
    <property type="match status" value="1"/>
</dbReference>
<evidence type="ECO:0000313" key="11">
    <source>
        <dbReference type="Proteomes" id="UP000593567"/>
    </source>
</evidence>
<evidence type="ECO:0000313" key="10">
    <source>
        <dbReference type="EMBL" id="KAF6027049.1"/>
    </source>
</evidence>
<dbReference type="InterPro" id="IPR032640">
    <property type="entry name" value="AMPK1_CBM"/>
</dbReference>
<dbReference type="AlphaFoldDB" id="A0A7J7JL26"/>
<dbReference type="InterPro" id="IPR006828">
    <property type="entry name" value="ASC_dom"/>
</dbReference>
<comment type="caution">
    <text evidence="10">The sequence shown here is derived from an EMBL/GenBank/DDBJ whole genome shotgun (WGS) entry which is preliminary data.</text>
</comment>
<evidence type="ECO:0000256" key="1">
    <source>
        <dbReference type="ARBA" id="ARBA00010926"/>
    </source>
</evidence>
<dbReference type="GO" id="GO:0005737">
    <property type="term" value="C:cytoplasm"/>
    <property type="evidence" value="ECO:0007669"/>
    <property type="project" value="TreeGrafter"/>
</dbReference>
<evidence type="ECO:0000256" key="2">
    <source>
        <dbReference type="ARBA" id="ARBA00022516"/>
    </source>
</evidence>
<reference evidence="10" key="1">
    <citation type="submission" date="2020-06" db="EMBL/GenBank/DDBJ databases">
        <title>Draft genome of Bugula neritina, a colonial animal packing powerful symbionts and potential medicines.</title>
        <authorList>
            <person name="Rayko M."/>
        </authorList>
    </citation>
    <scope>NUCLEOTIDE SEQUENCE [LARGE SCALE GENOMIC DNA]</scope>
    <source>
        <strain evidence="10">Kwan_BN1</strain>
    </source>
</reference>
<comment type="similarity">
    <text evidence="1">Belongs to the 5'-AMP-activated protein kinase beta subunit family.</text>
</comment>
<evidence type="ECO:0000256" key="4">
    <source>
        <dbReference type="ARBA" id="ARBA00022832"/>
    </source>
</evidence>
<keyword evidence="3" id="KW-0597">Phosphoprotein</keyword>
<evidence type="ECO:0000259" key="9">
    <source>
        <dbReference type="SMART" id="SM01010"/>
    </source>
</evidence>
<evidence type="ECO:0000256" key="5">
    <source>
        <dbReference type="ARBA" id="ARBA00023098"/>
    </source>
</evidence>
<feature type="chain" id="PRO_5029476086" description="5'-AMP-activated protein kinase subunit beta-1" evidence="8">
    <location>
        <begin position="16"/>
        <end position="337"/>
    </location>
</feature>
<feature type="signal peptide" evidence="8">
    <location>
        <begin position="1"/>
        <end position="15"/>
    </location>
</feature>
<evidence type="ECO:0000256" key="3">
    <source>
        <dbReference type="ARBA" id="ARBA00022553"/>
    </source>
</evidence>
<dbReference type="GO" id="GO:0031588">
    <property type="term" value="C:nucleotide-activated protein kinase complex"/>
    <property type="evidence" value="ECO:0007669"/>
    <property type="project" value="TreeGrafter"/>
</dbReference>
<dbReference type="SUPFAM" id="SSF160219">
    <property type="entry name" value="AMPKBI-like"/>
    <property type="match status" value="1"/>
</dbReference>
<name>A0A7J7JL26_BUGNE</name>
<dbReference type="InterPro" id="IPR013783">
    <property type="entry name" value="Ig-like_fold"/>
</dbReference>
<keyword evidence="2" id="KW-0444">Lipid biosynthesis</keyword>
<dbReference type="InterPro" id="IPR050827">
    <property type="entry name" value="CRP1_MDG1_kinase"/>
</dbReference>
<dbReference type="Gene3D" id="6.20.250.60">
    <property type="match status" value="1"/>
</dbReference>
<dbReference type="GO" id="GO:0006631">
    <property type="term" value="P:fatty acid metabolic process"/>
    <property type="evidence" value="ECO:0007669"/>
    <property type="project" value="UniProtKB-KW"/>
</dbReference>
<keyword evidence="5" id="KW-0443">Lipid metabolism</keyword>
<dbReference type="SUPFAM" id="SSF81296">
    <property type="entry name" value="E set domains"/>
    <property type="match status" value="1"/>
</dbReference>
<dbReference type="CDD" id="cd02859">
    <property type="entry name" value="E_set_AMPKbeta_like_N"/>
    <property type="match status" value="1"/>
</dbReference>
<accession>A0A7J7JL26</accession>
<keyword evidence="4" id="KW-0276">Fatty acid metabolism</keyword>
<evidence type="ECO:0000256" key="8">
    <source>
        <dbReference type="SAM" id="SignalP"/>
    </source>
</evidence>
<dbReference type="Proteomes" id="UP000593567">
    <property type="component" value="Unassembled WGS sequence"/>
</dbReference>
<organism evidence="10 11">
    <name type="scientific">Bugula neritina</name>
    <name type="common">Brown bryozoan</name>
    <name type="synonym">Sertularia neritina</name>
    <dbReference type="NCBI Taxonomy" id="10212"/>
    <lineage>
        <taxon>Eukaryota</taxon>
        <taxon>Metazoa</taxon>
        <taxon>Spiralia</taxon>
        <taxon>Lophotrochozoa</taxon>
        <taxon>Bryozoa</taxon>
        <taxon>Gymnolaemata</taxon>
        <taxon>Cheilostomatida</taxon>
        <taxon>Flustrina</taxon>
        <taxon>Buguloidea</taxon>
        <taxon>Bugulidae</taxon>
        <taxon>Bugula</taxon>
    </lineage>
</organism>
<protein>
    <recommendedName>
        <fullName evidence="7">5'-AMP-activated protein kinase subunit beta-1</fullName>
    </recommendedName>
</protein>
<feature type="domain" description="Association with the SNF1 complex (ASC)" evidence="9">
    <location>
        <begin position="246"/>
        <end position="336"/>
    </location>
</feature>
<dbReference type="SMART" id="SM01010">
    <property type="entry name" value="AMPKBI"/>
    <property type="match status" value="1"/>
</dbReference>
<evidence type="ECO:0000256" key="6">
    <source>
        <dbReference type="ARBA" id="ARBA00025180"/>
    </source>
</evidence>
<dbReference type="PANTHER" id="PTHR10343">
    <property type="entry name" value="5'-AMP-ACTIVATED PROTEIN KINASE , BETA SUBUNIT"/>
    <property type="match status" value="1"/>
</dbReference>
<keyword evidence="8" id="KW-0732">Signal</keyword>
<keyword evidence="11" id="KW-1185">Reference proteome</keyword>
<dbReference type="GO" id="GO:0019901">
    <property type="term" value="F:protein kinase binding"/>
    <property type="evidence" value="ECO:0007669"/>
    <property type="project" value="TreeGrafter"/>
</dbReference>
<dbReference type="GO" id="GO:0005634">
    <property type="term" value="C:nucleus"/>
    <property type="evidence" value="ECO:0007669"/>
    <property type="project" value="TreeGrafter"/>
</dbReference>